<dbReference type="EMBL" id="CP000270">
    <property type="protein sequence ID" value="ABE30330.1"/>
    <property type="molecule type" value="Genomic_DNA"/>
</dbReference>
<protein>
    <submittedName>
        <fullName evidence="2">Uncharacterized protein</fullName>
    </submittedName>
</protein>
<reference evidence="2 3" key="1">
    <citation type="journal article" date="2006" name="Proc. Natl. Acad. Sci. U.S.A.">
        <title>Burkholderia xenovorans LB400 harbors a multi-replicon, 9.73-Mbp genome shaped for versatility.</title>
        <authorList>
            <person name="Chain P.S."/>
            <person name="Denef V.J."/>
            <person name="Konstantinidis K.T."/>
            <person name="Vergez L.M."/>
            <person name="Agullo L."/>
            <person name="Reyes V.L."/>
            <person name="Hauser L."/>
            <person name="Cordova M."/>
            <person name="Gomez L."/>
            <person name="Gonzalez M."/>
            <person name="Land M."/>
            <person name="Lao V."/>
            <person name="Larimer F."/>
            <person name="LiPuma J.J."/>
            <person name="Mahenthiralingam E."/>
            <person name="Malfatti S.A."/>
            <person name="Marx C.J."/>
            <person name="Parnell J.J."/>
            <person name="Ramette A."/>
            <person name="Richardson P."/>
            <person name="Seeger M."/>
            <person name="Smith D."/>
            <person name="Spilker T."/>
            <person name="Sul W.J."/>
            <person name="Tsoi T.V."/>
            <person name="Ulrich L.E."/>
            <person name="Zhulin I.B."/>
            <person name="Tiedje J.M."/>
        </authorList>
    </citation>
    <scope>NUCLEOTIDE SEQUENCE [LARGE SCALE GENOMIC DNA]</scope>
    <source>
        <strain evidence="2 3">LB400</strain>
    </source>
</reference>
<name>Q13ZX9_PARXL</name>
<dbReference type="KEGG" id="bxe:Bxe_A4531"/>
<gene>
    <name evidence="2" type="ORF">Bxe_A2622</name>
    <name evidence="1" type="ORF">Bxe_A4531</name>
</gene>
<accession>Q13ZX9</accession>
<evidence type="ECO:0000313" key="3">
    <source>
        <dbReference type="Proteomes" id="UP000001817"/>
    </source>
</evidence>
<reference evidence="2" key="2">
    <citation type="submission" date="2006-03" db="EMBL/GenBank/DDBJ databases">
        <title>Complete sequence of Chromosome 1 of Burkholderia xenovorans LB400.</title>
        <authorList>
            <consortium name="US DOE Joint Genome Institute"/>
            <person name="Copeland A."/>
            <person name="Lucas S."/>
            <person name="Lapidus A."/>
            <person name="Barry K."/>
            <person name="Detter J.C."/>
            <person name="Glavina del Rio T."/>
            <person name="Hammon N."/>
            <person name="Israni S."/>
            <person name="Pitluck S."/>
            <person name="Chain P."/>
            <person name="Malfatti S."/>
            <person name="Shin M."/>
            <person name="Vergez L."/>
            <person name="Schmutz J."/>
            <person name="Larimer F."/>
            <person name="Land M."/>
            <person name="Kyrpides N."/>
            <person name="Lykidis A."/>
            <person name="Richardson P."/>
        </authorList>
    </citation>
    <scope>NUCLEOTIDE SEQUENCE</scope>
    <source>
        <strain evidence="2">LB400</strain>
    </source>
</reference>
<dbReference type="AlphaFoldDB" id="Q13ZX9"/>
<evidence type="ECO:0000313" key="1">
    <source>
        <dbReference type="EMBL" id="ABE30330.1"/>
    </source>
</evidence>
<proteinExistence type="predicted"/>
<dbReference type="EMBL" id="CP000270">
    <property type="protein sequence ID" value="ABE30360.1"/>
    <property type="molecule type" value="Genomic_DNA"/>
</dbReference>
<keyword evidence="3" id="KW-1185">Reference proteome</keyword>
<sequence length="101" mass="11410">MQRRMRPLSIAHSLPQPVRAAGSNAYTVHISRIGRPRGRNIAILTIDTAPPPFEGWSHTRPSLRRLAALLAFRDSRRDLAFGIAKTHGLQVRKRPVTLERQ</sequence>
<dbReference type="KEGG" id="bxe:Bxe_A2622"/>
<dbReference type="Proteomes" id="UP000001817">
    <property type="component" value="Chromosome 1"/>
</dbReference>
<organism evidence="2 3">
    <name type="scientific">Paraburkholderia xenovorans (strain LB400)</name>
    <dbReference type="NCBI Taxonomy" id="266265"/>
    <lineage>
        <taxon>Bacteria</taxon>
        <taxon>Pseudomonadati</taxon>
        <taxon>Pseudomonadota</taxon>
        <taxon>Betaproteobacteria</taxon>
        <taxon>Burkholderiales</taxon>
        <taxon>Burkholderiaceae</taxon>
        <taxon>Paraburkholderia</taxon>
    </lineage>
</organism>
<evidence type="ECO:0000313" key="2">
    <source>
        <dbReference type="EMBL" id="ABE30360.1"/>
    </source>
</evidence>